<accession>A0ABU8MEP1</accession>
<evidence type="ECO:0000313" key="4">
    <source>
        <dbReference type="Proteomes" id="UP001369736"/>
    </source>
</evidence>
<dbReference type="Pfam" id="PF00350">
    <property type="entry name" value="Dynamin_N"/>
    <property type="match status" value="1"/>
</dbReference>
<organism evidence="3 4">
    <name type="scientific">Actinomycetospora flava</name>
    <dbReference type="NCBI Taxonomy" id="3129232"/>
    <lineage>
        <taxon>Bacteria</taxon>
        <taxon>Bacillati</taxon>
        <taxon>Actinomycetota</taxon>
        <taxon>Actinomycetes</taxon>
        <taxon>Pseudonocardiales</taxon>
        <taxon>Pseudonocardiaceae</taxon>
        <taxon>Actinomycetospora</taxon>
    </lineage>
</organism>
<evidence type="ECO:0000256" key="1">
    <source>
        <dbReference type="SAM" id="MobiDB-lite"/>
    </source>
</evidence>
<protein>
    <submittedName>
        <fullName evidence="3">Dynamin family protein</fullName>
    </submittedName>
</protein>
<evidence type="ECO:0000259" key="2">
    <source>
        <dbReference type="Pfam" id="PF00350"/>
    </source>
</evidence>
<gene>
    <name evidence="3" type="ORF">WCD58_28540</name>
</gene>
<dbReference type="InterPro" id="IPR045063">
    <property type="entry name" value="Dynamin_N"/>
</dbReference>
<dbReference type="Proteomes" id="UP001369736">
    <property type="component" value="Unassembled WGS sequence"/>
</dbReference>
<dbReference type="SUPFAM" id="SSF52540">
    <property type="entry name" value="P-loop containing nucleoside triphosphate hydrolases"/>
    <property type="match status" value="1"/>
</dbReference>
<feature type="domain" description="Dynamin N-terminal" evidence="2">
    <location>
        <begin position="46"/>
        <end position="218"/>
    </location>
</feature>
<dbReference type="EMBL" id="JBBEGM010000015">
    <property type="protein sequence ID" value="MEJ2865140.1"/>
    <property type="molecule type" value="Genomic_DNA"/>
</dbReference>
<feature type="region of interest" description="Disordered" evidence="1">
    <location>
        <begin position="504"/>
        <end position="539"/>
    </location>
</feature>
<reference evidence="3 4" key="1">
    <citation type="submission" date="2024-03" db="EMBL/GenBank/DDBJ databases">
        <title>Actinomycetospora sp. OC33-EN07, a novel actinomycete isolated from wild orchid (Aerides multiflora).</title>
        <authorList>
            <person name="Suriyachadkun C."/>
        </authorList>
    </citation>
    <scope>NUCLEOTIDE SEQUENCE [LARGE SCALE GENOMIC DNA]</scope>
    <source>
        <strain evidence="3 4">OC33-EN07</strain>
    </source>
</reference>
<keyword evidence="4" id="KW-1185">Reference proteome</keyword>
<proteinExistence type="predicted"/>
<name>A0ABU8MEP1_9PSEU</name>
<dbReference type="Gene3D" id="3.40.50.300">
    <property type="entry name" value="P-loop containing nucleotide triphosphate hydrolases"/>
    <property type="match status" value="1"/>
</dbReference>
<dbReference type="RefSeq" id="WP_337706510.1">
    <property type="nucleotide sequence ID" value="NZ_JBBEGM010000015.1"/>
</dbReference>
<comment type="caution">
    <text evidence="3">The sequence shown here is derived from an EMBL/GenBank/DDBJ whole genome shotgun (WGS) entry which is preliminary data.</text>
</comment>
<dbReference type="InterPro" id="IPR027417">
    <property type="entry name" value="P-loop_NTPase"/>
</dbReference>
<evidence type="ECO:0000313" key="3">
    <source>
        <dbReference type="EMBL" id="MEJ2865140.1"/>
    </source>
</evidence>
<sequence length="539" mass="57565">MTGPAAPPLINRVRGLVHRACQIYGGGPALPDLQTAAARLDEPLRVALAGRIKAGKSTLLNALVGQELAATDAGECTRIVTWFRDGHTYRVMAHPRQGPPRQLPPGPTGGLLDIDLQGMRAEDVERLVVDWPSPALRTMTLIDTPGMGSLSAELSRKTESMLGASGEEDDDETEPKASEADAVVYLMRHVHAADVRFLESFRDDPAERRPINTLGVLARADEVGHGRPDALDSAAKIAGRYRDDPRVRALCQTVMPVAGLLAVTAATLREDEFRAINVLAEAPEADVERLLLSADRFATAETEISLNPGLRAALLDRYGMFGLRLSLRLVHSGVATTAGALSRELLARSGLVPLREALISRFAARADVLKARSALLATESVLRRYPFPAADGLRHELEVINSGAHEFAEVRLLDTLRGGGLMLTPQERADAERVLGVDGVEPAARLALPPDAPQQEIVKAAQATLAQWQRRAEHPASARDVREAARVLVRTGEGLLMGALQANGTPMGQAPGGPMSSHGGGPMSNRWTGGGHDRVVGCS</sequence>